<feature type="compositionally biased region" description="Low complexity" evidence="1">
    <location>
        <begin position="8"/>
        <end position="18"/>
    </location>
</feature>
<comment type="caution">
    <text evidence="2">The sequence shown here is derived from an EMBL/GenBank/DDBJ whole genome shotgun (WGS) entry which is preliminary data.</text>
</comment>
<dbReference type="EMBL" id="BPPX01000002">
    <property type="protein sequence ID" value="GJC78363.1"/>
    <property type="molecule type" value="Genomic_DNA"/>
</dbReference>
<protein>
    <submittedName>
        <fullName evidence="2">Uncharacterized protein</fullName>
    </submittedName>
</protein>
<evidence type="ECO:0000313" key="3">
    <source>
        <dbReference type="Proteomes" id="UP001055172"/>
    </source>
</evidence>
<name>A0AA37GCG7_9PEZI</name>
<feature type="region of interest" description="Disordered" evidence="1">
    <location>
        <begin position="1"/>
        <end position="115"/>
    </location>
</feature>
<feature type="compositionally biased region" description="Polar residues" evidence="1">
    <location>
        <begin position="69"/>
        <end position="78"/>
    </location>
</feature>
<organism evidence="2 3">
    <name type="scientific">Colletotrichum liriopes</name>
    <dbReference type="NCBI Taxonomy" id="708192"/>
    <lineage>
        <taxon>Eukaryota</taxon>
        <taxon>Fungi</taxon>
        <taxon>Dikarya</taxon>
        <taxon>Ascomycota</taxon>
        <taxon>Pezizomycotina</taxon>
        <taxon>Sordariomycetes</taxon>
        <taxon>Hypocreomycetidae</taxon>
        <taxon>Glomerellales</taxon>
        <taxon>Glomerellaceae</taxon>
        <taxon>Colletotrichum</taxon>
        <taxon>Colletotrichum spaethianum species complex</taxon>
    </lineage>
</organism>
<dbReference type="AlphaFoldDB" id="A0AA37GCG7"/>
<proteinExistence type="predicted"/>
<gene>
    <name evidence="2" type="ORF">ColLi_01201</name>
</gene>
<keyword evidence="3" id="KW-1185">Reference proteome</keyword>
<sequence length="160" mass="17332">MGPQDYHPQQQQPQQQQPFTPNSASAIYASPASENGRLPPPLSQPQNGASHLSMAPAAGAAVVPKAEPSPSSSATPGHQFNGFKRGESIDGNSASPDAAHPDQPSRKKQRRNKPTLSCAECVERKTKVHRWSLGWRVDAAPKCWRRDLDGKVHRRVAANC</sequence>
<evidence type="ECO:0000313" key="2">
    <source>
        <dbReference type="EMBL" id="GJC78363.1"/>
    </source>
</evidence>
<accession>A0AA37GCG7</accession>
<feature type="compositionally biased region" description="Low complexity" evidence="1">
    <location>
        <begin position="55"/>
        <end position="66"/>
    </location>
</feature>
<dbReference type="Proteomes" id="UP001055172">
    <property type="component" value="Unassembled WGS sequence"/>
</dbReference>
<reference evidence="2 3" key="1">
    <citation type="submission" date="2021-07" db="EMBL/GenBank/DDBJ databases">
        <title>Genome data of Colletotrichum spaethianum.</title>
        <authorList>
            <person name="Utami Y.D."/>
            <person name="Hiruma K."/>
        </authorList>
    </citation>
    <scope>NUCLEOTIDE SEQUENCE [LARGE SCALE GENOMIC DNA]</scope>
    <source>
        <strain evidence="2 3">MAFF 242679</strain>
    </source>
</reference>
<evidence type="ECO:0000256" key="1">
    <source>
        <dbReference type="SAM" id="MobiDB-lite"/>
    </source>
</evidence>